<sequence>MGHLGDYFGVGSASAVRWAHAVNSAAELQDALLDEGVHMLEADLLMAPPPPGGAAADSVPTAADVLMCHPPSRASDLTFSDFLHVVCTHLEGGGRRVGVKLDFKEADCVAPCLALLVAHGMGMGVDNAATYQKEAAATTALPGVSTARSMPLWLNADVVCGPGGRDPIPGQAFVGRCVAACPGATLSLGWTHTGTPVLGYTASMVSAMLRLCEDVPQHVTLAASAAHLFASAAGPRNALIAHVNGGGGSSDCLSSIGGRRLIVPQPISDGDSERIAGRKGTGGGLGIGDRRRESDKGRGRGIEGEGKGGGGDGAHAGVHHGLPVERACGDEAEGTTAGAESVTQREKEEYTSGAISASVAPPRSFTVWGPAPPAVQRWLRCELHPARTYVDVKDCNYVEAAVITLYGMIRPLYAPFA</sequence>
<evidence type="ECO:0000256" key="2">
    <source>
        <dbReference type="SAM" id="MobiDB-lite"/>
    </source>
</evidence>
<feature type="domain" description="Menorin-like" evidence="3">
    <location>
        <begin position="14"/>
        <end position="118"/>
    </location>
</feature>
<accession>A0A7S0X5P9</accession>
<dbReference type="GO" id="GO:0005615">
    <property type="term" value="C:extracellular space"/>
    <property type="evidence" value="ECO:0007669"/>
    <property type="project" value="TreeGrafter"/>
</dbReference>
<evidence type="ECO:0000259" key="3">
    <source>
        <dbReference type="Pfam" id="PF10223"/>
    </source>
</evidence>
<name>A0A7S0X5P9_9CHLO</name>
<comment type="similarity">
    <text evidence="1">Belongs to the menorin family.</text>
</comment>
<organism evidence="4">
    <name type="scientific">Mantoniella antarctica</name>
    <dbReference type="NCBI Taxonomy" id="81844"/>
    <lineage>
        <taxon>Eukaryota</taxon>
        <taxon>Viridiplantae</taxon>
        <taxon>Chlorophyta</taxon>
        <taxon>Mamiellophyceae</taxon>
        <taxon>Mamiellales</taxon>
        <taxon>Mamiellaceae</taxon>
        <taxon>Mantoniella</taxon>
    </lineage>
</organism>
<feature type="domain" description="Menorin-like" evidence="3">
    <location>
        <begin position="147"/>
        <end position="232"/>
    </location>
</feature>
<gene>
    <name evidence="4" type="ORF">MANT1106_LOCUS5872</name>
</gene>
<dbReference type="PANTHER" id="PTHR21184:SF6">
    <property type="entry name" value="CONSERVED PLASMA MEMBRANE PROTEIN"/>
    <property type="match status" value="1"/>
</dbReference>
<dbReference type="Pfam" id="PF10223">
    <property type="entry name" value="Menorin_N"/>
    <property type="match status" value="2"/>
</dbReference>
<protein>
    <recommendedName>
        <fullName evidence="3">Menorin-like domain-containing protein</fullName>
    </recommendedName>
</protein>
<feature type="region of interest" description="Disordered" evidence="2">
    <location>
        <begin position="265"/>
        <end position="320"/>
    </location>
</feature>
<evidence type="ECO:0000313" key="4">
    <source>
        <dbReference type="EMBL" id="CAD8703190.1"/>
    </source>
</evidence>
<dbReference type="EMBL" id="HBFC01010138">
    <property type="protein sequence ID" value="CAD8703190.1"/>
    <property type="molecule type" value="Transcribed_RNA"/>
</dbReference>
<dbReference type="PANTHER" id="PTHR21184">
    <property type="entry name" value="MENORIN (DENDRITIC BRANCHING PROTEIN)"/>
    <property type="match status" value="1"/>
</dbReference>
<dbReference type="AlphaFoldDB" id="A0A7S0X5P9"/>
<evidence type="ECO:0000256" key="1">
    <source>
        <dbReference type="ARBA" id="ARBA00044953"/>
    </source>
</evidence>
<reference evidence="4" key="1">
    <citation type="submission" date="2021-01" db="EMBL/GenBank/DDBJ databases">
        <authorList>
            <person name="Corre E."/>
            <person name="Pelletier E."/>
            <person name="Niang G."/>
            <person name="Scheremetjew M."/>
            <person name="Finn R."/>
            <person name="Kale V."/>
            <person name="Holt S."/>
            <person name="Cochrane G."/>
            <person name="Meng A."/>
            <person name="Brown T."/>
            <person name="Cohen L."/>
        </authorList>
    </citation>
    <scope>NUCLEOTIDE SEQUENCE</scope>
    <source>
        <strain evidence="4">SL-175</strain>
    </source>
</reference>
<dbReference type="InterPro" id="IPR019356">
    <property type="entry name" value="Menorin_dom"/>
</dbReference>
<feature type="compositionally biased region" description="Basic and acidic residues" evidence="2">
    <location>
        <begin position="288"/>
        <end position="306"/>
    </location>
</feature>
<proteinExistence type="inferred from homology"/>